<accession>A0A934VUR9</accession>
<reference evidence="3" key="1">
    <citation type="submission" date="2021-01" db="EMBL/GenBank/DDBJ databases">
        <title>Modified the classification status of verrucomicrobia.</title>
        <authorList>
            <person name="Feng X."/>
        </authorList>
    </citation>
    <scope>NUCLEOTIDE SEQUENCE</scope>
    <source>
        <strain evidence="3">KCTC 22041</strain>
    </source>
</reference>
<sequence>MNRFHRQQKRKHSHLYWITCLLLVSVPTAYCQSNESFRLTPGPISGGEITLSWDTHSGVTYTLQHSADLNDWLPLSLPEIPSITTGSERLSIAAPLIGNRHFYRVEETARPFDPSWASVTPLRTITLGASVDFSTLQATIQALIPGDRLLLSAGNYPLTGRLAIDLQGTANAPIWIEAESGAEVIFQRTGASQNLVDMGEGAASFIAIRRIEFTGGAAGLRLRNCDDIWIDRCIIHATEGPAITANTNNTSHLHITRNEIFDTGDSAEGIYLGSPSGNGVTTGSIIALNHIHDLPLPTGGTGAGISVRQGCSNNWIAANLVHHTGGPSLFIAGTGGLPSNTIEGNTCHHSSDDGIFVLADCVVRNNLVSVGSSGFDAFRSASNSSGNPNQLTVVNNTFIADSANAARIGNWEIGTSMTFANNACYSQSGMAIRSNSTPTGVTFAGNIVFGAVSTGISGTQAGTGFSDFLNITSDAEQLDAHPSESSSLRAAASATFAPTVDLDYISRSTPHTTGCYR</sequence>
<dbReference type="RefSeq" id="WP_200266862.1">
    <property type="nucleotide sequence ID" value="NZ_JAENIJ010000002.1"/>
</dbReference>
<dbReference type="AlphaFoldDB" id="A0A934VUR9"/>
<name>A0A934VUR9_9BACT</name>
<organism evidence="3 4">
    <name type="scientific">Luteolibacter pohnpeiensis</name>
    <dbReference type="NCBI Taxonomy" id="454153"/>
    <lineage>
        <taxon>Bacteria</taxon>
        <taxon>Pseudomonadati</taxon>
        <taxon>Verrucomicrobiota</taxon>
        <taxon>Verrucomicrobiia</taxon>
        <taxon>Verrucomicrobiales</taxon>
        <taxon>Verrucomicrobiaceae</taxon>
        <taxon>Luteolibacter</taxon>
    </lineage>
</organism>
<dbReference type="SMART" id="SM00710">
    <property type="entry name" value="PbH1"/>
    <property type="match status" value="7"/>
</dbReference>
<dbReference type="InterPro" id="IPR011050">
    <property type="entry name" value="Pectin_lyase_fold/virulence"/>
</dbReference>
<gene>
    <name evidence="3" type="ORF">JIN85_01400</name>
</gene>
<dbReference type="Gene3D" id="2.160.20.10">
    <property type="entry name" value="Single-stranded right-handed beta-helix, Pectin lyase-like"/>
    <property type="match status" value="1"/>
</dbReference>
<evidence type="ECO:0000313" key="3">
    <source>
        <dbReference type="EMBL" id="MBK1881048.1"/>
    </source>
</evidence>
<evidence type="ECO:0000259" key="2">
    <source>
        <dbReference type="Pfam" id="PF13229"/>
    </source>
</evidence>
<evidence type="ECO:0000256" key="1">
    <source>
        <dbReference type="SAM" id="SignalP"/>
    </source>
</evidence>
<dbReference type="InterPro" id="IPR012334">
    <property type="entry name" value="Pectin_lyas_fold"/>
</dbReference>
<protein>
    <submittedName>
        <fullName evidence="3">Right-handed parallel beta-helix repeat-containing protein</fullName>
    </submittedName>
</protein>
<dbReference type="InterPro" id="IPR006626">
    <property type="entry name" value="PbH1"/>
</dbReference>
<dbReference type="EMBL" id="JAENIJ010000002">
    <property type="protein sequence ID" value="MBK1881048.1"/>
    <property type="molecule type" value="Genomic_DNA"/>
</dbReference>
<feature type="domain" description="Right handed beta helix" evidence="2">
    <location>
        <begin position="208"/>
        <end position="335"/>
    </location>
</feature>
<comment type="caution">
    <text evidence="3">The sequence shown here is derived from an EMBL/GenBank/DDBJ whole genome shotgun (WGS) entry which is preliminary data.</text>
</comment>
<proteinExistence type="predicted"/>
<keyword evidence="1" id="KW-0732">Signal</keyword>
<dbReference type="SUPFAM" id="SSF51126">
    <property type="entry name" value="Pectin lyase-like"/>
    <property type="match status" value="1"/>
</dbReference>
<dbReference type="Proteomes" id="UP000603141">
    <property type="component" value="Unassembled WGS sequence"/>
</dbReference>
<keyword evidence="4" id="KW-1185">Reference proteome</keyword>
<dbReference type="Pfam" id="PF13229">
    <property type="entry name" value="Beta_helix"/>
    <property type="match status" value="1"/>
</dbReference>
<feature type="chain" id="PRO_5036922156" evidence="1">
    <location>
        <begin position="32"/>
        <end position="517"/>
    </location>
</feature>
<feature type="signal peptide" evidence="1">
    <location>
        <begin position="1"/>
        <end position="31"/>
    </location>
</feature>
<evidence type="ECO:0000313" key="4">
    <source>
        <dbReference type="Proteomes" id="UP000603141"/>
    </source>
</evidence>
<dbReference type="InterPro" id="IPR039448">
    <property type="entry name" value="Beta_helix"/>
</dbReference>